<protein>
    <submittedName>
        <fullName evidence="2">Aminoglycoside phosphotransferase family protein</fullName>
    </submittedName>
</protein>
<reference evidence="2" key="1">
    <citation type="submission" date="2020-10" db="EMBL/GenBank/DDBJ databases">
        <authorList>
            <person name="Gilroy R."/>
        </authorList>
    </citation>
    <scope>NUCLEOTIDE SEQUENCE</scope>
    <source>
        <strain evidence="2">ChiGjej2B2-16831</strain>
    </source>
</reference>
<feature type="domain" description="Aminoglycoside phosphotransferase" evidence="1">
    <location>
        <begin position="64"/>
        <end position="247"/>
    </location>
</feature>
<evidence type="ECO:0000313" key="3">
    <source>
        <dbReference type="Proteomes" id="UP000824128"/>
    </source>
</evidence>
<sequence>MQHPAKWRATADPFALPYRSFEPVEVLGCPHAGNDVFQMRGLYRGRLVEAYVKVARRSGAGVCNELAVLAALECPLAPEVIDYDARGGRFLVTLAKPGERLSTILQGNPHASPCDYLPAYGRALARLHGASGAFPAMRERQVFCLRDGAFFADNGLEDVRAYLLARRPPPSPPCFCHGDFHYANLLWEGGRLSGILDFELAGMGDPSRDIAWALLRRPGQAFLDTPGQIDRFLDGYGNCDRAAVRWWMVQFYTWYYDALAQDAAYRAFVWGELERLCAL</sequence>
<dbReference type="PANTHER" id="PTHR21310">
    <property type="entry name" value="AMINOGLYCOSIDE PHOSPHOTRANSFERASE-RELATED-RELATED"/>
    <property type="match status" value="1"/>
</dbReference>
<proteinExistence type="predicted"/>
<comment type="caution">
    <text evidence="2">The sequence shown here is derived from an EMBL/GenBank/DDBJ whole genome shotgun (WGS) entry which is preliminary data.</text>
</comment>
<accession>A0A9D1SSN9</accession>
<dbReference type="InterPro" id="IPR011009">
    <property type="entry name" value="Kinase-like_dom_sf"/>
</dbReference>
<name>A0A9D1SSN9_9FIRM</name>
<dbReference type="Proteomes" id="UP000824128">
    <property type="component" value="Unassembled WGS sequence"/>
</dbReference>
<dbReference type="InterPro" id="IPR051678">
    <property type="entry name" value="AGP_Transferase"/>
</dbReference>
<dbReference type="InterPro" id="IPR002575">
    <property type="entry name" value="Aminoglycoside_PTrfase"/>
</dbReference>
<dbReference type="Gene3D" id="3.90.1200.10">
    <property type="match status" value="1"/>
</dbReference>
<reference evidence="2" key="2">
    <citation type="journal article" date="2021" name="PeerJ">
        <title>Extensive microbial diversity within the chicken gut microbiome revealed by metagenomics and culture.</title>
        <authorList>
            <person name="Gilroy R."/>
            <person name="Ravi A."/>
            <person name="Getino M."/>
            <person name="Pursley I."/>
            <person name="Horton D.L."/>
            <person name="Alikhan N.F."/>
            <person name="Baker D."/>
            <person name="Gharbi K."/>
            <person name="Hall N."/>
            <person name="Watson M."/>
            <person name="Adriaenssens E.M."/>
            <person name="Foster-Nyarko E."/>
            <person name="Jarju S."/>
            <person name="Secka A."/>
            <person name="Antonio M."/>
            <person name="Oren A."/>
            <person name="Chaudhuri R.R."/>
            <person name="La Ragione R."/>
            <person name="Hildebrand F."/>
            <person name="Pallen M.J."/>
        </authorList>
    </citation>
    <scope>NUCLEOTIDE SEQUENCE</scope>
    <source>
        <strain evidence="2">ChiGjej2B2-16831</strain>
    </source>
</reference>
<organism evidence="2 3">
    <name type="scientific">Candidatus Aphodomorpha intestinavium</name>
    <dbReference type="NCBI Taxonomy" id="2840672"/>
    <lineage>
        <taxon>Bacteria</taxon>
        <taxon>Bacillati</taxon>
        <taxon>Bacillota</taxon>
        <taxon>Clostridia</taxon>
        <taxon>Eubacteriales</taxon>
        <taxon>Candidatus Aphodomorpha</taxon>
    </lineage>
</organism>
<dbReference type="Pfam" id="PF01636">
    <property type="entry name" value="APH"/>
    <property type="match status" value="1"/>
</dbReference>
<dbReference type="SUPFAM" id="SSF56112">
    <property type="entry name" value="Protein kinase-like (PK-like)"/>
    <property type="match status" value="1"/>
</dbReference>
<gene>
    <name evidence="2" type="ORF">IAD24_04140</name>
</gene>
<evidence type="ECO:0000259" key="1">
    <source>
        <dbReference type="Pfam" id="PF01636"/>
    </source>
</evidence>
<dbReference type="AlphaFoldDB" id="A0A9D1SSN9"/>
<evidence type="ECO:0000313" key="2">
    <source>
        <dbReference type="EMBL" id="HIU94328.1"/>
    </source>
</evidence>
<dbReference type="EMBL" id="DVNZ01000133">
    <property type="protein sequence ID" value="HIU94328.1"/>
    <property type="molecule type" value="Genomic_DNA"/>
</dbReference>